<dbReference type="GO" id="GO:0001405">
    <property type="term" value="C:PAM complex, Tim23 associated import motor"/>
    <property type="evidence" value="ECO:0007669"/>
    <property type="project" value="TreeGrafter"/>
</dbReference>
<gene>
    <name evidence="7" type="ORF">EZV62_023483</name>
</gene>
<dbReference type="PANTHER" id="PTHR12763">
    <property type="match status" value="1"/>
</dbReference>
<evidence type="ECO:0000256" key="2">
    <source>
        <dbReference type="ARBA" id="ARBA00022792"/>
    </source>
</evidence>
<reference evidence="8" key="1">
    <citation type="journal article" date="2019" name="Gigascience">
        <title>De novo genome assembly of the endangered Acer yangbiense, a plant species with extremely small populations endemic to Yunnan Province, China.</title>
        <authorList>
            <person name="Yang J."/>
            <person name="Wariss H.M."/>
            <person name="Tao L."/>
            <person name="Zhang R."/>
            <person name="Yun Q."/>
            <person name="Hollingsworth P."/>
            <person name="Dao Z."/>
            <person name="Luo G."/>
            <person name="Guo H."/>
            <person name="Ma Y."/>
            <person name="Sun W."/>
        </authorList>
    </citation>
    <scope>NUCLEOTIDE SEQUENCE [LARGE SCALE GENOMIC DNA]</scope>
    <source>
        <strain evidence="8">cv. Malutang</strain>
    </source>
</reference>
<dbReference type="EMBL" id="VAHF01000011">
    <property type="protein sequence ID" value="TXG50959.1"/>
    <property type="molecule type" value="Genomic_DNA"/>
</dbReference>
<dbReference type="GO" id="GO:0030150">
    <property type="term" value="P:protein import into mitochondrial matrix"/>
    <property type="evidence" value="ECO:0007669"/>
    <property type="project" value="TreeGrafter"/>
</dbReference>
<evidence type="ECO:0008006" key="9">
    <source>
        <dbReference type="Google" id="ProtNLM"/>
    </source>
</evidence>
<evidence type="ECO:0000256" key="4">
    <source>
        <dbReference type="ARBA" id="ARBA00023136"/>
    </source>
</evidence>
<dbReference type="AlphaFoldDB" id="A0A5C7H2J8"/>
<evidence type="ECO:0000256" key="3">
    <source>
        <dbReference type="ARBA" id="ARBA00023128"/>
    </source>
</evidence>
<evidence type="ECO:0000256" key="6">
    <source>
        <dbReference type="ARBA" id="ARBA00063640"/>
    </source>
</evidence>
<evidence type="ECO:0000256" key="1">
    <source>
        <dbReference type="ARBA" id="ARBA00004273"/>
    </source>
</evidence>
<keyword evidence="3" id="KW-0496">Mitochondrion</keyword>
<accession>A0A5C7H2J8</accession>
<dbReference type="GO" id="GO:0001671">
    <property type="term" value="F:ATPase activator activity"/>
    <property type="evidence" value="ECO:0007669"/>
    <property type="project" value="TreeGrafter"/>
</dbReference>
<keyword evidence="8" id="KW-1185">Reference proteome</keyword>
<dbReference type="PANTHER" id="PTHR12763:SF42">
    <property type="entry name" value="OS03G0776900 PROTEIN"/>
    <property type="match status" value="1"/>
</dbReference>
<proteinExistence type="predicted"/>
<dbReference type="OrthoDB" id="240298at2759"/>
<keyword evidence="4" id="KW-0472">Membrane</keyword>
<keyword evidence="2" id="KW-0999">Mitochondrion inner membrane</keyword>
<dbReference type="SUPFAM" id="SSF46565">
    <property type="entry name" value="Chaperone J-domain"/>
    <property type="match status" value="1"/>
</dbReference>
<dbReference type="Proteomes" id="UP000323000">
    <property type="component" value="Chromosome 11"/>
</dbReference>
<dbReference type="Gene3D" id="1.10.287.110">
    <property type="entry name" value="DnaJ domain"/>
    <property type="match status" value="1"/>
</dbReference>
<dbReference type="FunFam" id="1.10.287.110:FF:000001">
    <property type="entry name" value="Import inner membrane translocase subunit tim14"/>
    <property type="match status" value="1"/>
</dbReference>
<evidence type="ECO:0000256" key="5">
    <source>
        <dbReference type="ARBA" id="ARBA00059031"/>
    </source>
</evidence>
<evidence type="ECO:0000313" key="7">
    <source>
        <dbReference type="EMBL" id="TXG50959.1"/>
    </source>
</evidence>
<comment type="subunit">
    <text evidence="6">Probable component of the PAM complex at least composed of a mitochondrial HSP70 protein, TIMM44 and TIMM14. The complex interacts with the TIMM23 component of the TIM17:23 complex.</text>
</comment>
<comment type="caution">
    <text evidence="7">The sequence shown here is derived from an EMBL/GenBank/DDBJ whole genome shotgun (WGS) entry which is preliminary data.</text>
</comment>
<name>A0A5C7H2J8_9ROSI</name>
<dbReference type="InterPro" id="IPR036869">
    <property type="entry name" value="J_dom_sf"/>
</dbReference>
<comment type="function">
    <text evidence="5">Component of the PAM complex, a complex required for the translocation of transit peptide-containing proteins from the inner membrane into the mitochondrial matrix in an ATP-dependent manner.</text>
</comment>
<organism evidence="7 8">
    <name type="scientific">Acer yangbiense</name>
    <dbReference type="NCBI Taxonomy" id="1000413"/>
    <lineage>
        <taxon>Eukaryota</taxon>
        <taxon>Viridiplantae</taxon>
        <taxon>Streptophyta</taxon>
        <taxon>Embryophyta</taxon>
        <taxon>Tracheophyta</taxon>
        <taxon>Spermatophyta</taxon>
        <taxon>Magnoliopsida</taxon>
        <taxon>eudicotyledons</taxon>
        <taxon>Gunneridae</taxon>
        <taxon>Pentapetalae</taxon>
        <taxon>rosids</taxon>
        <taxon>malvids</taxon>
        <taxon>Sapindales</taxon>
        <taxon>Sapindaceae</taxon>
        <taxon>Hippocastanoideae</taxon>
        <taxon>Acereae</taxon>
        <taxon>Acer</taxon>
    </lineage>
</organism>
<evidence type="ECO:0000313" key="8">
    <source>
        <dbReference type="Proteomes" id="UP000323000"/>
    </source>
</evidence>
<protein>
    <recommendedName>
        <fullName evidence="9">J domain-containing protein</fullName>
    </recommendedName>
</protein>
<comment type="subcellular location">
    <subcellularLocation>
        <location evidence="1">Mitochondrion inner membrane</location>
    </subcellularLocation>
</comment>
<sequence length="113" mass="12461">MESPIVVGTAVAAAAMGGRYLIRAWQAFKARPVIPRARRFYYGGFEKAMSKREAVLILGIREPVVAKKIHEAYLRVIKANHPDAGGSHYLAYKITEAKDILTGKHTSNCNSAF</sequence>